<proteinExistence type="predicted"/>
<dbReference type="Proteomes" id="UP000198906">
    <property type="component" value="Unassembled WGS sequence"/>
</dbReference>
<accession>A0A1C6RTR0</accession>
<evidence type="ECO:0000313" key="2">
    <source>
        <dbReference type="EMBL" id="SCL25468.1"/>
    </source>
</evidence>
<reference evidence="1" key="2">
    <citation type="submission" date="2016-06" db="EMBL/GenBank/DDBJ databases">
        <authorList>
            <person name="Kjaerup R.B."/>
            <person name="Dalgaard T.S."/>
            <person name="Juul-Madsen H.R."/>
        </authorList>
    </citation>
    <scope>NUCLEOTIDE SEQUENCE [LARGE SCALE GENOMIC DNA]</scope>
    <source>
        <strain evidence="1">DSM 46123</strain>
    </source>
</reference>
<sequence length="77" mass="7742">MAITSCERCGTTKFRSVSTDATGTLATCKDGHLSFDGSTATGGDINIGSVNVKGGASAIGHGAVAICHTDGRKKGRR</sequence>
<protein>
    <submittedName>
        <fullName evidence="1">Uncharacterized protein</fullName>
    </submittedName>
</protein>
<keyword evidence="3" id="KW-1185">Reference proteome</keyword>
<name>A0A1C6RTR0_9ACTN</name>
<dbReference type="AlphaFoldDB" id="A0A1C6RTR0"/>
<dbReference type="RefSeq" id="WP_141714118.1">
    <property type="nucleotide sequence ID" value="NZ_FMHU01000001.1"/>
</dbReference>
<evidence type="ECO:0000313" key="1">
    <source>
        <dbReference type="EMBL" id="SCL20459.1"/>
    </source>
</evidence>
<gene>
    <name evidence="1" type="ORF">GA0074694_3044</name>
    <name evidence="2" type="ORF">GA0074694_4229</name>
</gene>
<dbReference type="STRING" id="47866.GA0074694_3044"/>
<dbReference type="EMBL" id="FMHU01000001">
    <property type="protein sequence ID" value="SCL20459.1"/>
    <property type="molecule type" value="Genomic_DNA"/>
</dbReference>
<evidence type="ECO:0000313" key="3">
    <source>
        <dbReference type="Proteomes" id="UP000198906"/>
    </source>
</evidence>
<organism evidence="1 3">
    <name type="scientific">Micromonospora inyonensis</name>
    <dbReference type="NCBI Taxonomy" id="47866"/>
    <lineage>
        <taxon>Bacteria</taxon>
        <taxon>Bacillati</taxon>
        <taxon>Actinomycetota</taxon>
        <taxon>Actinomycetes</taxon>
        <taxon>Micromonosporales</taxon>
        <taxon>Micromonosporaceae</taxon>
        <taxon>Micromonospora</taxon>
    </lineage>
</organism>
<dbReference type="EMBL" id="FMHU01000002">
    <property type="protein sequence ID" value="SCL25468.1"/>
    <property type="molecule type" value="Genomic_DNA"/>
</dbReference>
<reference evidence="3" key="1">
    <citation type="submission" date="2016-06" db="EMBL/GenBank/DDBJ databases">
        <authorList>
            <person name="Varghese N."/>
        </authorList>
    </citation>
    <scope>NUCLEOTIDE SEQUENCE [LARGE SCALE GENOMIC DNA]</scope>
    <source>
        <strain evidence="3">DSM 46123</strain>
    </source>
</reference>